<organism evidence="2 3">
    <name type="scientific">Actinidia rufa</name>
    <dbReference type="NCBI Taxonomy" id="165716"/>
    <lineage>
        <taxon>Eukaryota</taxon>
        <taxon>Viridiplantae</taxon>
        <taxon>Streptophyta</taxon>
        <taxon>Embryophyta</taxon>
        <taxon>Tracheophyta</taxon>
        <taxon>Spermatophyta</taxon>
        <taxon>Magnoliopsida</taxon>
        <taxon>eudicotyledons</taxon>
        <taxon>Gunneridae</taxon>
        <taxon>Pentapetalae</taxon>
        <taxon>asterids</taxon>
        <taxon>Ericales</taxon>
        <taxon>Actinidiaceae</taxon>
        <taxon>Actinidia</taxon>
    </lineage>
</organism>
<feature type="compositionally biased region" description="Basic and acidic residues" evidence="1">
    <location>
        <begin position="118"/>
        <end position="129"/>
    </location>
</feature>
<dbReference type="Proteomes" id="UP000585474">
    <property type="component" value="Unassembled WGS sequence"/>
</dbReference>
<name>A0A7J0EPA1_9ERIC</name>
<evidence type="ECO:0000313" key="2">
    <source>
        <dbReference type="EMBL" id="GFY88318.1"/>
    </source>
</evidence>
<evidence type="ECO:0000313" key="3">
    <source>
        <dbReference type="Proteomes" id="UP000585474"/>
    </source>
</evidence>
<sequence length="150" mass="15880">MGRSLNGSTPLPPPPDLHTHSLAVTCPPSTVACPFPTLSPVNAGPGDGYEGYSFSSEVVGVDPWGGCVEVWCGLERGGNGLGGRDWLRMGRQWWIWMEGAATGVGGDGGGEQGNGWKGLERPGREREGGQIDVKSARVVKYRGPSEEPCW</sequence>
<accession>A0A7J0EPA1</accession>
<feature type="region of interest" description="Disordered" evidence="1">
    <location>
        <begin position="1"/>
        <end position="21"/>
    </location>
</feature>
<keyword evidence="3" id="KW-1185">Reference proteome</keyword>
<protein>
    <submittedName>
        <fullName evidence="2">Uncharacterized protein</fullName>
    </submittedName>
</protein>
<evidence type="ECO:0000256" key="1">
    <source>
        <dbReference type="SAM" id="MobiDB-lite"/>
    </source>
</evidence>
<gene>
    <name evidence="2" type="ORF">Acr_06g0002580</name>
</gene>
<reference evidence="2 3" key="1">
    <citation type="submission" date="2019-07" db="EMBL/GenBank/DDBJ databases">
        <title>De Novo Assembly of kiwifruit Actinidia rufa.</title>
        <authorList>
            <person name="Sugita-Konishi S."/>
            <person name="Sato K."/>
            <person name="Mori E."/>
            <person name="Abe Y."/>
            <person name="Kisaki G."/>
            <person name="Hamano K."/>
            <person name="Suezawa K."/>
            <person name="Otani M."/>
            <person name="Fukuda T."/>
            <person name="Manabe T."/>
            <person name="Gomi K."/>
            <person name="Tabuchi M."/>
            <person name="Akimitsu K."/>
            <person name="Kataoka I."/>
        </authorList>
    </citation>
    <scope>NUCLEOTIDE SEQUENCE [LARGE SCALE GENOMIC DNA]</scope>
    <source>
        <strain evidence="3">cv. Fuchu</strain>
    </source>
</reference>
<feature type="region of interest" description="Disordered" evidence="1">
    <location>
        <begin position="102"/>
        <end position="130"/>
    </location>
</feature>
<dbReference type="PROSITE" id="PS51257">
    <property type="entry name" value="PROKAR_LIPOPROTEIN"/>
    <property type="match status" value="1"/>
</dbReference>
<dbReference type="AlphaFoldDB" id="A0A7J0EPA1"/>
<comment type="caution">
    <text evidence="2">The sequence shown here is derived from an EMBL/GenBank/DDBJ whole genome shotgun (WGS) entry which is preliminary data.</text>
</comment>
<proteinExistence type="predicted"/>
<feature type="compositionally biased region" description="Gly residues" evidence="1">
    <location>
        <begin position="102"/>
        <end position="116"/>
    </location>
</feature>
<dbReference type="EMBL" id="BJWL01000006">
    <property type="protein sequence ID" value="GFY88318.1"/>
    <property type="molecule type" value="Genomic_DNA"/>
</dbReference>